<gene>
    <name evidence="5" type="ORF">CNECB9_70032</name>
</gene>
<dbReference type="EMBL" id="FMSH01000518">
    <property type="protein sequence ID" value="SCV00339.1"/>
    <property type="molecule type" value="Genomic_DNA"/>
</dbReference>
<evidence type="ECO:0000256" key="2">
    <source>
        <dbReference type="ARBA" id="ARBA00022827"/>
    </source>
</evidence>
<evidence type="ECO:0000256" key="3">
    <source>
        <dbReference type="ARBA" id="ARBA00023002"/>
    </source>
</evidence>
<evidence type="ECO:0000313" key="5">
    <source>
        <dbReference type="EMBL" id="SCV00339.1"/>
    </source>
</evidence>
<keyword evidence="1" id="KW-0285">Flavoprotein</keyword>
<evidence type="ECO:0000256" key="1">
    <source>
        <dbReference type="ARBA" id="ARBA00022630"/>
    </source>
</evidence>
<reference evidence="5" key="1">
    <citation type="submission" date="2016-09" db="EMBL/GenBank/DDBJ databases">
        <authorList>
            <person name="Capua I."/>
            <person name="De Benedictis P."/>
            <person name="Joannis T."/>
            <person name="Lombin L.H."/>
            <person name="Cattoli G."/>
        </authorList>
    </citation>
    <scope>NUCLEOTIDE SEQUENCE</scope>
    <source>
        <strain evidence="5">B9</strain>
    </source>
</reference>
<keyword evidence="3" id="KW-0560">Oxidoreductase</keyword>
<proteinExistence type="predicted"/>
<keyword evidence="2" id="KW-0274">FAD</keyword>
<dbReference type="InterPro" id="IPR009075">
    <property type="entry name" value="AcylCo_DH/oxidase_C"/>
</dbReference>
<protein>
    <submittedName>
        <fullName evidence="5">Acyl-CoA dehydrogenase domain protein</fullName>
    </submittedName>
</protein>
<organism evidence="5">
    <name type="scientific">Cupriavidus necator</name>
    <name type="common">Alcaligenes eutrophus</name>
    <name type="synonym">Ralstonia eutropha</name>
    <dbReference type="NCBI Taxonomy" id="106590"/>
    <lineage>
        <taxon>Bacteria</taxon>
        <taxon>Pseudomonadati</taxon>
        <taxon>Pseudomonadota</taxon>
        <taxon>Betaproteobacteria</taxon>
        <taxon>Burkholderiales</taxon>
        <taxon>Burkholderiaceae</taxon>
        <taxon>Cupriavidus</taxon>
    </lineage>
</organism>
<feature type="domain" description="Acyl-CoA dehydrogenase/oxidase C-terminal" evidence="4">
    <location>
        <begin position="203"/>
        <end position="316"/>
    </location>
</feature>
<dbReference type="Gene3D" id="1.20.140.10">
    <property type="entry name" value="Butyryl-CoA Dehydrogenase, subunit A, domain 3"/>
    <property type="match status" value="1"/>
</dbReference>
<dbReference type="AlphaFoldDB" id="A0A1K0IRK1"/>
<dbReference type="SUPFAM" id="SSF47203">
    <property type="entry name" value="Acyl-CoA dehydrogenase C-terminal domain-like"/>
    <property type="match status" value="1"/>
</dbReference>
<evidence type="ECO:0000259" key="4">
    <source>
        <dbReference type="Pfam" id="PF00441"/>
    </source>
</evidence>
<name>A0A1K0IRK1_CUPNE</name>
<dbReference type="Pfam" id="PF00441">
    <property type="entry name" value="Acyl-CoA_dh_1"/>
    <property type="match status" value="1"/>
</dbReference>
<dbReference type="InterPro" id="IPR036250">
    <property type="entry name" value="AcylCo_DH-like_C"/>
</dbReference>
<dbReference type="RefSeq" id="WP_340530591.1">
    <property type="nucleotide sequence ID" value="NZ_FMSH01000518.1"/>
</dbReference>
<sequence>MQTEADDMLVSMFSRMLQKQHPLSYARARHTLDEPGHASMWQQLAEGGWLELGNSASGESDGAAVLGIGETLGRTLLTLPLGFCAFVLRPLGEAVPALLDSGTLLPPDAFPAAGRIDIGNDDCPFVDFHGTHAQYYRITAGNPERDTWIIRRYTGKDVRVVDGLDGCVALGRLPDAPPAAESVFALPRQQMAALLRGALAIDLAEMLGAASAALDMAIAYAKERRQFGRLIGQYQAIKHPLANAWVALDNGRYAVRKLLADAPATGDTAGNGIEQTANRLVTTAATQATRLTIQVHGGIGFAWEHDAHLFLKRVYRLGARTRRLAGMVERVCGAVAST</sequence>
<accession>A0A1K0IRK1</accession>
<dbReference type="PANTHER" id="PTHR43884:SF20">
    <property type="entry name" value="ACYL-COA DEHYDROGENASE FADE28"/>
    <property type="match status" value="1"/>
</dbReference>
<dbReference type="GO" id="GO:0003995">
    <property type="term" value="F:acyl-CoA dehydrogenase activity"/>
    <property type="evidence" value="ECO:0007669"/>
    <property type="project" value="TreeGrafter"/>
</dbReference>
<dbReference type="PANTHER" id="PTHR43884">
    <property type="entry name" value="ACYL-COA DEHYDROGENASE"/>
    <property type="match status" value="1"/>
</dbReference>